<evidence type="ECO:0000313" key="2">
    <source>
        <dbReference type="EMBL" id="SBW04619.1"/>
    </source>
</evidence>
<accession>A0A212JYV4</accession>
<proteinExistence type="predicted"/>
<evidence type="ECO:0008006" key="3">
    <source>
        <dbReference type="Google" id="ProtNLM"/>
    </source>
</evidence>
<feature type="transmembrane region" description="Helical" evidence="1">
    <location>
        <begin position="75"/>
        <end position="102"/>
    </location>
</feature>
<feature type="transmembrane region" description="Helical" evidence="1">
    <location>
        <begin position="41"/>
        <end position="63"/>
    </location>
</feature>
<dbReference type="PANTHER" id="PTHR43801">
    <property type="entry name" value="NUCLEOTIDE-BINDING PROTEIN-RELATED"/>
    <property type="match status" value="1"/>
</dbReference>
<reference evidence="2" key="1">
    <citation type="submission" date="2016-04" db="EMBL/GenBank/DDBJ databases">
        <authorList>
            <person name="Evans L.H."/>
            <person name="Alamgir A."/>
            <person name="Owens N."/>
            <person name="Weber N.D."/>
            <person name="Virtaneva K."/>
            <person name="Barbian K."/>
            <person name="Babar A."/>
            <person name="Rosenke K."/>
        </authorList>
    </citation>
    <scope>NUCLEOTIDE SEQUENCE</scope>
    <source>
        <strain evidence="2">86</strain>
    </source>
</reference>
<keyword evidence="1" id="KW-0472">Membrane</keyword>
<keyword evidence="1" id="KW-1133">Transmembrane helix</keyword>
<evidence type="ECO:0000256" key="1">
    <source>
        <dbReference type="SAM" id="Phobius"/>
    </source>
</evidence>
<sequence>MDSVSANRKPEPQLVTTAFERAQAGGESVAVPYPAGARKRLFIGLALGASIIFSVLLCIGWVIPVVGFGNIHPSLPYVTGLVFLAVILLILLGTIGLVIHVYTGKPFLFSRRFRGMSVRFFLPVLELVGRLGGISPEDVRHSFIKVNNEMLLTEPDRFAPDKILILLPHCIQRSACDLRLSHDVNHCRRCGLCPIGGLLDLRDRYGVHLAVATGGTIARRLVVEKRPRFILAVACERDLSSGIQDTYPLPVFGLLNERPNGPCFDTLVSLPMVESALRRFIRPENLPPTPTPPPRGDKP</sequence>
<protein>
    <recommendedName>
        <fullName evidence="3">DUF116 domain-containing protein</fullName>
    </recommendedName>
</protein>
<dbReference type="Pfam" id="PF01976">
    <property type="entry name" value="DUF116"/>
    <property type="match status" value="1"/>
</dbReference>
<keyword evidence="1" id="KW-0812">Transmembrane</keyword>
<organism evidence="2">
    <name type="scientific">uncultured delta proteobacterium</name>
    <dbReference type="NCBI Taxonomy" id="34034"/>
    <lineage>
        <taxon>Bacteria</taxon>
        <taxon>Deltaproteobacteria</taxon>
        <taxon>environmental samples</taxon>
    </lineage>
</organism>
<gene>
    <name evidence="2" type="ORF">KL86DPRO_20346</name>
</gene>
<dbReference type="PANTHER" id="PTHR43801:SF1">
    <property type="entry name" value="POLYPRENYL SYNTHETASE"/>
    <property type="match status" value="1"/>
</dbReference>
<dbReference type="AlphaFoldDB" id="A0A212JYV4"/>
<dbReference type="InterPro" id="IPR002829">
    <property type="entry name" value="DUF116"/>
</dbReference>
<dbReference type="EMBL" id="FLUQ01000002">
    <property type="protein sequence ID" value="SBW04619.1"/>
    <property type="molecule type" value="Genomic_DNA"/>
</dbReference>
<name>A0A212JYV4_9DELT</name>